<evidence type="ECO:0000256" key="6">
    <source>
        <dbReference type="PROSITE-ProRule" id="PRU01211"/>
    </source>
</evidence>
<accession>A0AAN7PZY0</accession>
<dbReference type="SMART" id="SM00235">
    <property type="entry name" value="ZnMc"/>
    <property type="match status" value="2"/>
</dbReference>
<evidence type="ECO:0000256" key="5">
    <source>
        <dbReference type="ARBA" id="ARBA00023049"/>
    </source>
</evidence>
<feature type="binding site" evidence="6">
    <location>
        <position position="407"/>
    </location>
    <ligand>
        <name>Zn(2+)</name>
        <dbReference type="ChEBI" id="CHEBI:29105"/>
        <note>catalytic</note>
    </ligand>
</feature>
<proteinExistence type="predicted"/>
<dbReference type="PANTHER" id="PTHR10127">
    <property type="entry name" value="DISCOIDIN, CUB, EGF, LAMININ , AND ZINC METALLOPROTEASE DOMAIN CONTAINING"/>
    <property type="match status" value="1"/>
</dbReference>
<evidence type="ECO:0000256" key="2">
    <source>
        <dbReference type="ARBA" id="ARBA00022723"/>
    </source>
</evidence>
<keyword evidence="7" id="KW-0732">Signal</keyword>
<keyword evidence="1 6" id="KW-0645">Protease</keyword>
<dbReference type="SMART" id="SM00020">
    <property type="entry name" value="Tryp_SPc"/>
    <property type="match status" value="1"/>
</dbReference>
<dbReference type="PROSITE" id="PS50240">
    <property type="entry name" value="TRYPSIN_DOM"/>
    <property type="match status" value="1"/>
</dbReference>
<dbReference type="GO" id="GO:0004222">
    <property type="term" value="F:metalloendopeptidase activity"/>
    <property type="evidence" value="ECO:0007669"/>
    <property type="project" value="UniProtKB-UniRule"/>
</dbReference>
<name>A0AAN7PZY0_9COLE</name>
<feature type="domain" description="Peptidase S1" evidence="8">
    <location>
        <begin position="517"/>
        <end position="744"/>
    </location>
</feature>
<comment type="cofactor">
    <cofactor evidence="6">
        <name>Zn(2+)</name>
        <dbReference type="ChEBI" id="CHEBI:29105"/>
    </cofactor>
    <text evidence="6">Binds 1 zinc ion per subunit.</text>
</comment>
<dbReference type="GO" id="GO:0008270">
    <property type="term" value="F:zinc ion binding"/>
    <property type="evidence" value="ECO:0007669"/>
    <property type="project" value="UniProtKB-UniRule"/>
</dbReference>
<feature type="chain" id="PRO_5042984172" description="Metalloendopeptidase" evidence="7">
    <location>
        <begin position="19"/>
        <end position="744"/>
    </location>
</feature>
<dbReference type="EMBL" id="JARPUR010000002">
    <property type="protein sequence ID" value="KAK4881122.1"/>
    <property type="molecule type" value="Genomic_DNA"/>
</dbReference>
<sequence>MIIVYSLILVLSILSIYGNYLGEFDRGGFDISYLGTRVFQKPNNLSSFKVQSWKEGNEINPEFLGTYVEGDILFPLSDYKTFGIINETKRWPVGLVPYEIDETAFTEEEKSYIFEAMDEFRSISCIRFVKKEVDDDSWILIKGARLGCYSSIGRRGGLQIVNLEPPNCLRMGTILHEFMHVIGFGHEHARSDRDDFIKDHLNEIQPSDYFTKQDIIKIISSKRNSIMKLFIIAYHLILIIKITVKTEDKLKHYARGGCNVTCLGWRVFNKPNKESSEKVRAWVKGYKENPEFLGTYVQGDILFPEERKRNGLINETMRWPLGIVPYRISNQYNFIQRYAIWRAMVTFEKEACIRFIEKTKHHKDWVLISRRRYGCYSSIGRIGGRQTVNLEPPNCLRCGTIMHELMHVIGFDHEQARYDRDEHIDVITENIHESMKYNFDKCSIEEFTDFGLPYDYVSLMHYSNYAFTMNSLETMIAKVDIPLKITKYSQYLVHCHCFNMKYFLILCIVFTVSSECIALNQPDKNQCSLDPSNFPFVVFIPLSSRVYNPSANVRCTGVLLNEKYVLTSMQCLAFVLNKVELGRYDTSKNENEVIEVEVEMRLPYKHGDLAILKLKNSIQYTDNIAPVKLSSNQLEPQSVFTSGWGLTSKLGSTSNVKKVVEHSVVDCKTVVANAVCMKAKSETNVACNGDEGSPIVYCENQEWHLYGILTSVFDNDSLPCAVNDVAIGVKLTDEIINWIKETIK</sequence>
<dbReference type="GO" id="GO:0006508">
    <property type="term" value="P:proteolysis"/>
    <property type="evidence" value="ECO:0007669"/>
    <property type="project" value="UniProtKB-KW"/>
</dbReference>
<dbReference type="Gene3D" id="2.40.10.10">
    <property type="entry name" value="Trypsin-like serine proteases"/>
    <property type="match status" value="1"/>
</dbReference>
<dbReference type="CDD" id="cd04280">
    <property type="entry name" value="ZnMc_astacin_like"/>
    <property type="match status" value="1"/>
</dbReference>
<evidence type="ECO:0000256" key="4">
    <source>
        <dbReference type="ARBA" id="ARBA00022833"/>
    </source>
</evidence>
<feature type="binding site" evidence="6">
    <location>
        <position position="180"/>
    </location>
    <ligand>
        <name>Zn(2+)</name>
        <dbReference type="ChEBI" id="CHEBI:29105"/>
        <note>catalytic</note>
    </ligand>
</feature>
<evidence type="ECO:0008006" key="12">
    <source>
        <dbReference type="Google" id="ProtNLM"/>
    </source>
</evidence>
<dbReference type="InterPro" id="IPR043504">
    <property type="entry name" value="Peptidase_S1_PA_chymotrypsin"/>
</dbReference>
<evidence type="ECO:0000313" key="11">
    <source>
        <dbReference type="Proteomes" id="UP001353858"/>
    </source>
</evidence>
<feature type="domain" description="Peptidase M12A" evidence="9">
    <location>
        <begin position="310"/>
        <end position="496"/>
    </location>
</feature>
<organism evidence="10 11">
    <name type="scientific">Aquatica leii</name>
    <dbReference type="NCBI Taxonomy" id="1421715"/>
    <lineage>
        <taxon>Eukaryota</taxon>
        <taxon>Metazoa</taxon>
        <taxon>Ecdysozoa</taxon>
        <taxon>Arthropoda</taxon>
        <taxon>Hexapoda</taxon>
        <taxon>Insecta</taxon>
        <taxon>Pterygota</taxon>
        <taxon>Neoptera</taxon>
        <taxon>Endopterygota</taxon>
        <taxon>Coleoptera</taxon>
        <taxon>Polyphaga</taxon>
        <taxon>Elateriformia</taxon>
        <taxon>Elateroidea</taxon>
        <taxon>Lampyridae</taxon>
        <taxon>Luciolinae</taxon>
        <taxon>Aquatica</taxon>
    </lineage>
</organism>
<dbReference type="PRINTS" id="PR00480">
    <property type="entry name" value="ASTACIN"/>
</dbReference>
<feature type="binding site" evidence="6">
    <location>
        <position position="403"/>
    </location>
    <ligand>
        <name>Zn(2+)</name>
        <dbReference type="ChEBI" id="CHEBI:29105"/>
        <note>catalytic</note>
    </ligand>
</feature>
<feature type="binding site" evidence="6">
    <location>
        <position position="413"/>
    </location>
    <ligand>
        <name>Zn(2+)</name>
        <dbReference type="ChEBI" id="CHEBI:29105"/>
        <note>catalytic</note>
    </ligand>
</feature>
<evidence type="ECO:0000256" key="1">
    <source>
        <dbReference type="ARBA" id="ARBA00022670"/>
    </source>
</evidence>
<dbReference type="SUPFAM" id="SSF55486">
    <property type="entry name" value="Metalloproteases ('zincins'), catalytic domain"/>
    <property type="match status" value="2"/>
</dbReference>
<dbReference type="GO" id="GO:0004252">
    <property type="term" value="F:serine-type endopeptidase activity"/>
    <property type="evidence" value="ECO:0007669"/>
    <property type="project" value="InterPro"/>
</dbReference>
<feature type="binding site" evidence="6">
    <location>
        <position position="186"/>
    </location>
    <ligand>
        <name>Zn(2+)</name>
        <dbReference type="ChEBI" id="CHEBI:29105"/>
        <note>catalytic</note>
    </ligand>
</feature>
<evidence type="ECO:0000256" key="3">
    <source>
        <dbReference type="ARBA" id="ARBA00022801"/>
    </source>
</evidence>
<dbReference type="InterPro" id="IPR001506">
    <property type="entry name" value="Peptidase_M12A"/>
</dbReference>
<gene>
    <name evidence="10" type="ORF">RN001_004441</name>
</gene>
<dbReference type="InterPro" id="IPR034035">
    <property type="entry name" value="Astacin-like_dom"/>
</dbReference>
<feature type="domain" description="Peptidase M12A" evidence="9">
    <location>
        <begin position="82"/>
        <end position="210"/>
    </location>
</feature>
<dbReference type="Pfam" id="PF01400">
    <property type="entry name" value="Astacin"/>
    <property type="match status" value="2"/>
</dbReference>
<keyword evidence="2 6" id="KW-0479">Metal-binding</keyword>
<dbReference type="SUPFAM" id="SSF50494">
    <property type="entry name" value="Trypsin-like serine proteases"/>
    <property type="match status" value="1"/>
</dbReference>
<dbReference type="Gene3D" id="3.40.390.10">
    <property type="entry name" value="Collagenase (Catalytic Domain)"/>
    <property type="match status" value="2"/>
</dbReference>
<evidence type="ECO:0000259" key="8">
    <source>
        <dbReference type="PROSITE" id="PS50240"/>
    </source>
</evidence>
<feature type="active site" evidence="6">
    <location>
        <position position="404"/>
    </location>
</feature>
<dbReference type="Pfam" id="PF00089">
    <property type="entry name" value="Trypsin"/>
    <property type="match status" value="1"/>
</dbReference>
<comment type="caution">
    <text evidence="6">Lacks conserved residue(s) required for the propagation of feature annotation.</text>
</comment>
<dbReference type="InterPro" id="IPR006026">
    <property type="entry name" value="Peptidase_Metallo"/>
</dbReference>
<feature type="binding site" evidence="6">
    <location>
        <position position="176"/>
    </location>
    <ligand>
        <name>Zn(2+)</name>
        <dbReference type="ChEBI" id="CHEBI:29105"/>
        <note>catalytic</note>
    </ligand>
</feature>
<protein>
    <recommendedName>
        <fullName evidence="12">Metalloendopeptidase</fullName>
    </recommendedName>
</protein>
<reference evidence="11" key="1">
    <citation type="submission" date="2023-01" db="EMBL/GenBank/DDBJ databases">
        <title>Key to firefly adult light organ development and bioluminescence: homeobox transcription factors regulate luciferase expression and transportation to peroxisome.</title>
        <authorList>
            <person name="Fu X."/>
        </authorList>
    </citation>
    <scope>NUCLEOTIDE SEQUENCE [LARGE SCALE GENOMIC DNA]</scope>
</reference>
<evidence type="ECO:0000256" key="7">
    <source>
        <dbReference type="SAM" id="SignalP"/>
    </source>
</evidence>
<dbReference type="InterPro" id="IPR001254">
    <property type="entry name" value="Trypsin_dom"/>
</dbReference>
<dbReference type="InterPro" id="IPR024079">
    <property type="entry name" value="MetalloPept_cat_dom_sf"/>
</dbReference>
<dbReference type="PROSITE" id="PS51864">
    <property type="entry name" value="ASTACIN"/>
    <property type="match status" value="2"/>
</dbReference>
<evidence type="ECO:0000313" key="10">
    <source>
        <dbReference type="EMBL" id="KAK4881122.1"/>
    </source>
</evidence>
<feature type="signal peptide" evidence="7">
    <location>
        <begin position="1"/>
        <end position="18"/>
    </location>
</feature>
<comment type="caution">
    <text evidence="10">The sequence shown here is derived from an EMBL/GenBank/DDBJ whole genome shotgun (WGS) entry which is preliminary data.</text>
</comment>
<dbReference type="Proteomes" id="UP001353858">
    <property type="component" value="Unassembled WGS sequence"/>
</dbReference>
<evidence type="ECO:0000259" key="9">
    <source>
        <dbReference type="PROSITE" id="PS51864"/>
    </source>
</evidence>
<keyword evidence="11" id="KW-1185">Reference proteome</keyword>
<feature type="active site" evidence="6">
    <location>
        <position position="177"/>
    </location>
</feature>
<dbReference type="InterPro" id="IPR009003">
    <property type="entry name" value="Peptidase_S1_PA"/>
</dbReference>
<dbReference type="PANTHER" id="PTHR10127:SF780">
    <property type="entry name" value="METALLOENDOPEPTIDASE"/>
    <property type="match status" value="1"/>
</dbReference>
<keyword evidence="5 6" id="KW-0482">Metalloprotease</keyword>
<dbReference type="AlphaFoldDB" id="A0AAN7PZY0"/>
<keyword evidence="4 6" id="KW-0862">Zinc</keyword>
<keyword evidence="3 6" id="KW-0378">Hydrolase</keyword>